<feature type="compositionally biased region" description="Polar residues" evidence="1">
    <location>
        <begin position="312"/>
        <end position="322"/>
    </location>
</feature>
<evidence type="ECO:0000313" key="2">
    <source>
        <dbReference type="EMBL" id="KAK2942906.1"/>
    </source>
</evidence>
<proteinExistence type="predicted"/>
<feature type="region of interest" description="Disordered" evidence="1">
    <location>
        <begin position="277"/>
        <end position="322"/>
    </location>
</feature>
<dbReference type="Proteomes" id="UP001281761">
    <property type="component" value="Unassembled WGS sequence"/>
</dbReference>
<accession>A0ABQ9WTR8</accession>
<dbReference type="InterPro" id="IPR016024">
    <property type="entry name" value="ARM-type_fold"/>
</dbReference>
<evidence type="ECO:0000256" key="1">
    <source>
        <dbReference type="SAM" id="MobiDB-lite"/>
    </source>
</evidence>
<dbReference type="SUPFAM" id="SSF48371">
    <property type="entry name" value="ARM repeat"/>
    <property type="match status" value="1"/>
</dbReference>
<evidence type="ECO:0000313" key="3">
    <source>
        <dbReference type="Proteomes" id="UP001281761"/>
    </source>
</evidence>
<gene>
    <name evidence="2" type="ORF">BLNAU_22165</name>
</gene>
<reference evidence="2 3" key="1">
    <citation type="journal article" date="2022" name="bioRxiv">
        <title>Genomics of Preaxostyla Flagellates Illuminates Evolutionary Transitions and the Path Towards Mitochondrial Loss.</title>
        <authorList>
            <person name="Novak L.V.F."/>
            <person name="Treitli S.C."/>
            <person name="Pyrih J."/>
            <person name="Halakuc P."/>
            <person name="Pipaliya S.V."/>
            <person name="Vacek V."/>
            <person name="Brzon O."/>
            <person name="Soukal P."/>
            <person name="Eme L."/>
            <person name="Dacks J.B."/>
            <person name="Karnkowska A."/>
            <person name="Elias M."/>
            <person name="Hampl V."/>
        </authorList>
    </citation>
    <scope>NUCLEOTIDE SEQUENCE [LARGE SCALE GENOMIC DNA]</scope>
    <source>
        <strain evidence="2">NAU3</strain>
        <tissue evidence="2">Gut</tissue>
    </source>
</reference>
<sequence length="692" mass="77215">MLETMIRKCSDTILLALAKAALIPQLINTLNPLSISFTEAVNIHTCLVTSIMLSVWLASPDGLRLLQMKDGNEQQSVRKTVLTQVLAPSEKNIQEPVTEHLTAPSLSTLNHLPPLVLVSPDFNTTLSLSRSVVFYLEAWRIGVGTHTPAPSAFMQRCDSSLAKNPFEYILLFALDHLKMLPSHSLSSSRDTSTCANSRLFSIPAPSPHTPPTLLWLSLTTHTLPLSSGSPLTTFGVARTESRSFEANTHPHPRFLFWIDSVPIPYLSTNCPSPHFLPGSQCRSGSEKKDIDTPARATPSLALRPSHPPPQSTRPTSALQRQLPHSTQGSVGVLLLSPPSLPIINIFYNFWGSTRSSVPSPQFPISRDCSAFLNWDENEEELESIPERAVVFRSLVATVKIQHVLNDYLEAKAKKLLESVDHDVEESADDFLNSFASSSDDSLTEFVQCILVLLSSPSQVIITAAMQMIRTLLTWCSADNLLALVRTDLVYQLINTLNPLSLSFAEAEDIHICLMKSIWTSLWLATPFSLRKLEIEDGDGQHAVRETIFKQVLAPSEQFICHFCTNRFSIVDGDQSETFLGLLAQILHISPYHQPTMDFVLQMPVFLTLPSCLTFFKNDESIYWFLGAMINSQQDWNKKRGEERQMWKTVHRMLRMEGFEDVIEAKLQNDKTGSHGGSVVTKSGYTAPCWYQL</sequence>
<keyword evidence="3" id="KW-1185">Reference proteome</keyword>
<comment type="caution">
    <text evidence="2">The sequence shown here is derived from an EMBL/GenBank/DDBJ whole genome shotgun (WGS) entry which is preliminary data.</text>
</comment>
<organism evidence="2 3">
    <name type="scientific">Blattamonas nauphoetae</name>
    <dbReference type="NCBI Taxonomy" id="2049346"/>
    <lineage>
        <taxon>Eukaryota</taxon>
        <taxon>Metamonada</taxon>
        <taxon>Preaxostyla</taxon>
        <taxon>Oxymonadida</taxon>
        <taxon>Blattamonas</taxon>
    </lineage>
</organism>
<protein>
    <submittedName>
        <fullName evidence="2">Uncharacterized protein</fullName>
    </submittedName>
</protein>
<name>A0ABQ9WTR8_9EUKA</name>
<dbReference type="EMBL" id="JARBJD010000374">
    <property type="protein sequence ID" value="KAK2942906.1"/>
    <property type="molecule type" value="Genomic_DNA"/>
</dbReference>